<dbReference type="AlphaFoldDB" id="A0A8C6F2A8"/>
<keyword evidence="2" id="KW-1185">Reference proteome</keyword>
<protein>
    <submittedName>
        <fullName evidence="1">Uncharacterized protein</fullName>
    </submittedName>
</protein>
<organism evidence="1 2">
    <name type="scientific">Monodon monoceros</name>
    <name type="common">Narwhal</name>
    <name type="synonym">Ceratodon monodon</name>
    <dbReference type="NCBI Taxonomy" id="40151"/>
    <lineage>
        <taxon>Eukaryota</taxon>
        <taxon>Metazoa</taxon>
        <taxon>Chordata</taxon>
        <taxon>Craniata</taxon>
        <taxon>Vertebrata</taxon>
        <taxon>Euteleostomi</taxon>
        <taxon>Mammalia</taxon>
        <taxon>Eutheria</taxon>
        <taxon>Laurasiatheria</taxon>
        <taxon>Artiodactyla</taxon>
        <taxon>Whippomorpha</taxon>
        <taxon>Cetacea</taxon>
        <taxon>Odontoceti</taxon>
        <taxon>Monodontidae</taxon>
        <taxon>Monodon</taxon>
    </lineage>
</organism>
<evidence type="ECO:0000313" key="2">
    <source>
        <dbReference type="Proteomes" id="UP000694561"/>
    </source>
</evidence>
<dbReference type="GeneTree" id="ENSGT01000000221962"/>
<reference evidence="1" key="1">
    <citation type="submission" date="2025-08" db="UniProtKB">
        <authorList>
            <consortium name="Ensembl"/>
        </authorList>
    </citation>
    <scope>IDENTIFICATION</scope>
</reference>
<sequence>MLEASGPCVSTVAFAVMYFVLSKPQMLVHTCSCGVVACSQLHSFLSSVSQLLLHPIWAPENVR</sequence>
<dbReference type="Ensembl" id="ENSMMNT00015005605.1">
    <property type="protein sequence ID" value="ENSMMNP00015005108.1"/>
    <property type="gene ID" value="ENSMMNG00015003869.1"/>
</dbReference>
<reference evidence="1" key="2">
    <citation type="submission" date="2025-09" db="UniProtKB">
        <authorList>
            <consortium name="Ensembl"/>
        </authorList>
    </citation>
    <scope>IDENTIFICATION</scope>
</reference>
<accession>A0A8C6F2A8</accession>
<name>A0A8C6F2A8_MONMO</name>
<evidence type="ECO:0000313" key="1">
    <source>
        <dbReference type="Ensembl" id="ENSMMNP00015005108.1"/>
    </source>
</evidence>
<dbReference type="Proteomes" id="UP000694561">
    <property type="component" value="Unplaced"/>
</dbReference>
<proteinExistence type="predicted"/>